<organism evidence="2">
    <name type="scientific">freshwater metagenome</name>
    <dbReference type="NCBI Taxonomy" id="449393"/>
    <lineage>
        <taxon>unclassified sequences</taxon>
        <taxon>metagenomes</taxon>
        <taxon>ecological metagenomes</taxon>
    </lineage>
</organism>
<feature type="transmembrane region" description="Helical" evidence="1">
    <location>
        <begin position="6"/>
        <end position="26"/>
    </location>
</feature>
<dbReference type="PANTHER" id="PTHR35007">
    <property type="entry name" value="INTEGRAL MEMBRANE PROTEIN-RELATED"/>
    <property type="match status" value="1"/>
</dbReference>
<keyword evidence="1" id="KW-0812">Transmembrane</keyword>
<keyword evidence="1" id="KW-0472">Membrane</keyword>
<name>A0A6J6C519_9ZZZZ</name>
<reference evidence="2" key="1">
    <citation type="submission" date="2020-05" db="EMBL/GenBank/DDBJ databases">
        <authorList>
            <person name="Chiriac C."/>
            <person name="Salcher M."/>
            <person name="Ghai R."/>
            <person name="Kavagutti S V."/>
        </authorList>
    </citation>
    <scope>NUCLEOTIDE SEQUENCE</scope>
</reference>
<accession>A0A6J6C519</accession>
<feature type="transmembrane region" description="Helical" evidence="1">
    <location>
        <begin position="246"/>
        <end position="265"/>
    </location>
</feature>
<keyword evidence="1" id="KW-1133">Transmembrane helix</keyword>
<dbReference type="AlphaFoldDB" id="A0A6J6C519"/>
<sequence length="278" mass="31183">MSKIELLLFAGYALGIVLFTTNETNFRSLMSKNKKHDFIIIVTKTITTFLVAYLLFFFVTHSVSISLPLALLSSYLPQLHRKTRKRKEEEIRRKSWPLVIDQLASATHSGVPLHKALNQMQERGPVPLAPIFFAFSDSFRKEGSLEKGLMSFVECAHARSSKGYDEIAVKIKSTILIARESGGLEVGPILRNLSAFLRQRERTVNEIHIKQEWIKNGAALASTAPWLLLILLSFNSSTKESFGTHGGQVVLLIGLALTLSAYHWISRISDSVSNTRTR</sequence>
<dbReference type="PANTHER" id="PTHR35007:SF4">
    <property type="entry name" value="CONSERVED TRANSMEMBRANE PROTEIN-RELATED"/>
    <property type="match status" value="1"/>
</dbReference>
<dbReference type="EMBL" id="CAEZSV010000013">
    <property type="protein sequence ID" value="CAB4546362.1"/>
    <property type="molecule type" value="Genomic_DNA"/>
</dbReference>
<evidence type="ECO:0000313" key="2">
    <source>
        <dbReference type="EMBL" id="CAB4546362.1"/>
    </source>
</evidence>
<protein>
    <submittedName>
        <fullName evidence="2">Unannotated protein</fullName>
    </submittedName>
</protein>
<evidence type="ECO:0000256" key="1">
    <source>
        <dbReference type="SAM" id="Phobius"/>
    </source>
</evidence>
<feature type="transmembrane region" description="Helical" evidence="1">
    <location>
        <begin position="38"/>
        <end position="56"/>
    </location>
</feature>
<gene>
    <name evidence="2" type="ORF">UFOPK1506_00136</name>
</gene>
<proteinExistence type="predicted"/>